<evidence type="ECO:0000259" key="3">
    <source>
        <dbReference type="PROSITE" id="PS50181"/>
    </source>
</evidence>
<keyword evidence="5" id="KW-1185">Reference proteome</keyword>
<evidence type="ECO:0000256" key="2">
    <source>
        <dbReference type="SAM" id="SignalP"/>
    </source>
</evidence>
<reference evidence="5" key="1">
    <citation type="journal article" date="2018" name="Nat. Microbiol.">
        <title>Leveraging single-cell genomics to expand the fungal tree of life.</title>
        <authorList>
            <person name="Ahrendt S.R."/>
            <person name="Quandt C.A."/>
            <person name="Ciobanu D."/>
            <person name="Clum A."/>
            <person name="Salamov A."/>
            <person name="Andreopoulos B."/>
            <person name="Cheng J.F."/>
            <person name="Woyke T."/>
            <person name="Pelin A."/>
            <person name="Henrissat B."/>
            <person name="Reynolds N.K."/>
            <person name="Benny G.L."/>
            <person name="Smith M.E."/>
            <person name="James T.Y."/>
            <person name="Grigoriev I.V."/>
        </authorList>
    </citation>
    <scope>NUCLEOTIDE SEQUENCE [LARGE SCALE GENOMIC DNA]</scope>
    <source>
        <strain evidence="5">RSA 468</strain>
    </source>
</reference>
<gene>
    <name evidence="4" type="ORF">BJ085DRAFT_28196</name>
</gene>
<feature type="compositionally biased region" description="Polar residues" evidence="1">
    <location>
        <begin position="34"/>
        <end position="48"/>
    </location>
</feature>
<protein>
    <recommendedName>
        <fullName evidence="3">F-box domain-containing protein</fullName>
    </recommendedName>
</protein>
<name>A0A4Q0A294_9FUNG</name>
<dbReference type="PROSITE" id="PS51257">
    <property type="entry name" value="PROKAR_LIPOPROTEIN"/>
    <property type="match status" value="1"/>
</dbReference>
<dbReference type="InterPro" id="IPR001810">
    <property type="entry name" value="F-box_dom"/>
</dbReference>
<evidence type="ECO:0000313" key="5">
    <source>
        <dbReference type="Proteomes" id="UP000268162"/>
    </source>
</evidence>
<dbReference type="Proteomes" id="UP000268162">
    <property type="component" value="Unassembled WGS sequence"/>
</dbReference>
<accession>A0A4Q0A294</accession>
<dbReference type="PROSITE" id="PS50181">
    <property type="entry name" value="FBOX"/>
    <property type="match status" value="1"/>
</dbReference>
<evidence type="ECO:0000256" key="1">
    <source>
        <dbReference type="SAM" id="MobiDB-lite"/>
    </source>
</evidence>
<feature type="signal peptide" evidence="2">
    <location>
        <begin position="1"/>
        <end position="16"/>
    </location>
</feature>
<feature type="compositionally biased region" description="Acidic residues" evidence="1">
    <location>
        <begin position="49"/>
        <end position="82"/>
    </location>
</feature>
<feature type="chain" id="PRO_5020237569" description="F-box domain-containing protein" evidence="2">
    <location>
        <begin position="17"/>
        <end position="163"/>
    </location>
</feature>
<feature type="region of interest" description="Disordered" evidence="1">
    <location>
        <begin position="28"/>
        <end position="95"/>
    </location>
</feature>
<dbReference type="EMBL" id="ML002221">
    <property type="protein sequence ID" value="RKP40177.1"/>
    <property type="molecule type" value="Genomic_DNA"/>
</dbReference>
<organism evidence="4 5">
    <name type="scientific">Dimargaris cristalligena</name>
    <dbReference type="NCBI Taxonomy" id="215637"/>
    <lineage>
        <taxon>Eukaryota</taxon>
        <taxon>Fungi</taxon>
        <taxon>Fungi incertae sedis</taxon>
        <taxon>Zoopagomycota</taxon>
        <taxon>Kickxellomycotina</taxon>
        <taxon>Dimargaritomycetes</taxon>
        <taxon>Dimargaritales</taxon>
        <taxon>Dimargaritaceae</taxon>
        <taxon>Dimargaris</taxon>
    </lineage>
</organism>
<sequence>MKPYLVPITLLGLALACSVTGRPQPADLGEVSGYETQLGNNTSDYGNNSDDDDFDNFDDDFDNFDDDFDDFNDDFDDFDDSVAEPPKTRAPQNNPINRLSFLPREVFYNVLDYLPPNDRYELSEVDDKSNYLSNLHKPTHVILQVTRPWSNYVYSYSTSMPID</sequence>
<feature type="domain" description="F-box" evidence="3">
    <location>
        <begin position="96"/>
        <end position="145"/>
    </location>
</feature>
<proteinExistence type="predicted"/>
<dbReference type="AlphaFoldDB" id="A0A4Q0A294"/>
<evidence type="ECO:0000313" key="4">
    <source>
        <dbReference type="EMBL" id="RKP40177.1"/>
    </source>
</evidence>
<keyword evidence="2" id="KW-0732">Signal</keyword>